<evidence type="ECO:0000256" key="1">
    <source>
        <dbReference type="SAM" id="MobiDB-lite"/>
    </source>
</evidence>
<dbReference type="EMBL" id="OCSU01000001">
    <property type="protein sequence ID" value="SOE65642.1"/>
    <property type="molecule type" value="Genomic_DNA"/>
</dbReference>
<name>A0A7Z7N362_9BURK</name>
<accession>A0A7Z7N362</accession>
<dbReference type="Proteomes" id="UP000219522">
    <property type="component" value="Unassembled WGS sequence"/>
</dbReference>
<organism evidence="2 3">
    <name type="scientific">Caballeronia arationis</name>
    <dbReference type="NCBI Taxonomy" id="1777142"/>
    <lineage>
        <taxon>Bacteria</taxon>
        <taxon>Pseudomonadati</taxon>
        <taxon>Pseudomonadota</taxon>
        <taxon>Betaproteobacteria</taxon>
        <taxon>Burkholderiales</taxon>
        <taxon>Burkholderiaceae</taxon>
        <taxon>Caballeronia</taxon>
    </lineage>
</organism>
<sequence length="310" mass="33727">MFCELLLTTHNPYKPAVIDWPKLDPAALKRVTSLPIWDIAVQTEGRASIRVATYAASKDPLLREAITMNANEEARHKIVLSKLVEAYGIALAPEPPYPPPADALRAWMLTGYSECIDSFFAFGLFEAARTSGYFPEALVETFEPVIQEEARHILFFCELAGVVSAQSAVVPATVVLCQDLQRLDRADPRPRVACARLRQQRRGAGHELPGECRRFGGGRGVGGCADRPVSRRKRPPHGRLRRAPAAPDVRAEARAPRAAFHQVARFVSCSKRRDASSTSCRNCVSAAAFASGGCSATHSTSISSFAVVSI</sequence>
<protein>
    <recommendedName>
        <fullName evidence="4">Ferritin-like domain-containing protein</fullName>
    </recommendedName>
</protein>
<dbReference type="InterPro" id="IPR009078">
    <property type="entry name" value="Ferritin-like_SF"/>
</dbReference>
<dbReference type="AlphaFoldDB" id="A0A7Z7N362"/>
<keyword evidence="3" id="KW-1185">Reference proteome</keyword>
<proteinExistence type="predicted"/>
<dbReference type="SUPFAM" id="SSF47240">
    <property type="entry name" value="Ferritin-like"/>
    <property type="match status" value="1"/>
</dbReference>
<feature type="compositionally biased region" description="Basic residues" evidence="1">
    <location>
        <begin position="230"/>
        <end position="242"/>
    </location>
</feature>
<comment type="caution">
    <text evidence="2">The sequence shown here is derived from an EMBL/GenBank/DDBJ whole genome shotgun (WGS) entry which is preliminary data.</text>
</comment>
<gene>
    <name evidence="2" type="ORF">SAMN05446927_2937</name>
</gene>
<feature type="region of interest" description="Disordered" evidence="1">
    <location>
        <begin position="220"/>
        <end position="253"/>
    </location>
</feature>
<evidence type="ECO:0000313" key="2">
    <source>
        <dbReference type="EMBL" id="SOE65642.1"/>
    </source>
</evidence>
<evidence type="ECO:0008006" key="4">
    <source>
        <dbReference type="Google" id="ProtNLM"/>
    </source>
</evidence>
<evidence type="ECO:0000313" key="3">
    <source>
        <dbReference type="Proteomes" id="UP000219522"/>
    </source>
</evidence>
<reference evidence="2 3" key="1">
    <citation type="submission" date="2017-09" db="EMBL/GenBank/DDBJ databases">
        <authorList>
            <person name="Varghese N."/>
            <person name="Submissions S."/>
        </authorList>
    </citation>
    <scope>NUCLEOTIDE SEQUENCE [LARGE SCALE GENOMIC DNA]</scope>
    <source>
        <strain evidence="2 3">OK806</strain>
    </source>
</reference>